<dbReference type="PANTHER" id="PTHR34220:SF7">
    <property type="entry name" value="SENSOR HISTIDINE KINASE YPDA"/>
    <property type="match status" value="1"/>
</dbReference>
<accession>A0A418M4S7</accession>
<feature type="transmembrane region" description="Helical" evidence="1">
    <location>
        <begin position="32"/>
        <end position="53"/>
    </location>
</feature>
<keyword evidence="4" id="KW-1185">Reference proteome</keyword>
<dbReference type="AlphaFoldDB" id="A0A418M4S7"/>
<name>A0A418M4S7_9BACT</name>
<dbReference type="RefSeq" id="WP_119669844.1">
    <property type="nucleotide sequence ID" value="NZ_QXED01000006.1"/>
</dbReference>
<dbReference type="PANTHER" id="PTHR34220">
    <property type="entry name" value="SENSOR HISTIDINE KINASE YPDA"/>
    <property type="match status" value="1"/>
</dbReference>
<organism evidence="3 4">
    <name type="scientific">Fibrisoma montanum</name>
    <dbReference type="NCBI Taxonomy" id="2305895"/>
    <lineage>
        <taxon>Bacteria</taxon>
        <taxon>Pseudomonadati</taxon>
        <taxon>Bacteroidota</taxon>
        <taxon>Cytophagia</taxon>
        <taxon>Cytophagales</taxon>
        <taxon>Spirosomataceae</taxon>
        <taxon>Fibrisoma</taxon>
    </lineage>
</organism>
<evidence type="ECO:0000313" key="3">
    <source>
        <dbReference type="EMBL" id="RIV20674.1"/>
    </source>
</evidence>
<dbReference type="GO" id="GO:0000155">
    <property type="term" value="F:phosphorelay sensor kinase activity"/>
    <property type="evidence" value="ECO:0007669"/>
    <property type="project" value="InterPro"/>
</dbReference>
<feature type="domain" description="Signal transduction histidine kinase internal region" evidence="2">
    <location>
        <begin position="156"/>
        <end position="232"/>
    </location>
</feature>
<dbReference type="Pfam" id="PF06580">
    <property type="entry name" value="His_kinase"/>
    <property type="match status" value="1"/>
</dbReference>
<reference evidence="3 4" key="1">
    <citation type="submission" date="2018-08" db="EMBL/GenBank/DDBJ databases">
        <title>Fibrisoma montanum sp. nov., isolated from Danxia mountain soil.</title>
        <authorList>
            <person name="Huang Y."/>
        </authorList>
    </citation>
    <scope>NUCLEOTIDE SEQUENCE [LARGE SCALE GENOMIC DNA]</scope>
    <source>
        <strain evidence="3 4">HYT19</strain>
    </source>
</reference>
<gene>
    <name evidence="3" type="ORF">DYU11_21825</name>
</gene>
<keyword evidence="1" id="KW-0472">Membrane</keyword>
<evidence type="ECO:0000256" key="1">
    <source>
        <dbReference type="SAM" id="Phobius"/>
    </source>
</evidence>
<sequence>MEYPNDKWLQRIIIPVLLLVANAAYWEEYDSLWRYLGWSLVGILYVQLVWERLVGWMLKIRERYPDIKQTRIRILLTFLGYMGIAGLAQFLFVAVASQTAWAGTPLTTREFVIHLLVGQLAVVVTGAVYETLYFLNKYRDAVQEAEIVQKVALQNQYDTLKNQINPHFLFNSLSALSALIGEDKQQATEFLDEMASVYRYLLQAGQRPLVSIQTETAFIRSFLHLLEARHGTALRWQVTISDELADNLLPPLTFQTLVENALRHNILLPDQPLTITIRATDDGHIDVINNIQRKNVQIQTRPTGLTDLIARYKALALPRVMISDDNGYFTVRVPVLSKKQADALVHAA</sequence>
<dbReference type="InterPro" id="IPR050640">
    <property type="entry name" value="Bact_2-comp_sensor_kinase"/>
</dbReference>
<proteinExistence type="predicted"/>
<dbReference type="EMBL" id="QXED01000006">
    <property type="protein sequence ID" value="RIV20674.1"/>
    <property type="molecule type" value="Genomic_DNA"/>
</dbReference>
<evidence type="ECO:0000313" key="4">
    <source>
        <dbReference type="Proteomes" id="UP000283523"/>
    </source>
</evidence>
<keyword evidence="1" id="KW-0812">Transmembrane</keyword>
<protein>
    <recommendedName>
        <fullName evidence="2">Signal transduction histidine kinase internal region domain-containing protein</fullName>
    </recommendedName>
</protein>
<feature type="transmembrane region" description="Helical" evidence="1">
    <location>
        <begin position="111"/>
        <end position="129"/>
    </location>
</feature>
<dbReference type="InterPro" id="IPR010559">
    <property type="entry name" value="Sig_transdc_His_kin_internal"/>
</dbReference>
<feature type="transmembrane region" description="Helical" evidence="1">
    <location>
        <begin position="74"/>
        <end position="96"/>
    </location>
</feature>
<dbReference type="GO" id="GO:0016020">
    <property type="term" value="C:membrane"/>
    <property type="evidence" value="ECO:0007669"/>
    <property type="project" value="InterPro"/>
</dbReference>
<dbReference type="Proteomes" id="UP000283523">
    <property type="component" value="Unassembled WGS sequence"/>
</dbReference>
<dbReference type="OrthoDB" id="976300at2"/>
<comment type="caution">
    <text evidence="3">The sequence shown here is derived from an EMBL/GenBank/DDBJ whole genome shotgun (WGS) entry which is preliminary data.</text>
</comment>
<evidence type="ECO:0000259" key="2">
    <source>
        <dbReference type="Pfam" id="PF06580"/>
    </source>
</evidence>
<keyword evidence="1" id="KW-1133">Transmembrane helix</keyword>